<proteinExistence type="predicted"/>
<evidence type="ECO:0000313" key="1">
    <source>
        <dbReference type="EMBL" id="MBW0471204.1"/>
    </source>
</evidence>
<reference evidence="1" key="1">
    <citation type="submission" date="2021-03" db="EMBL/GenBank/DDBJ databases">
        <title>Draft genome sequence of rust myrtle Austropuccinia psidii MF-1, a brazilian biotype.</title>
        <authorList>
            <person name="Quecine M.C."/>
            <person name="Pachon D.M.R."/>
            <person name="Bonatelli M.L."/>
            <person name="Correr F.H."/>
            <person name="Franceschini L.M."/>
            <person name="Leite T.F."/>
            <person name="Margarido G.R.A."/>
            <person name="Almeida C.A."/>
            <person name="Ferrarezi J.A."/>
            <person name="Labate C.A."/>
        </authorList>
    </citation>
    <scope>NUCLEOTIDE SEQUENCE</scope>
    <source>
        <strain evidence="1">MF-1</strain>
    </source>
</reference>
<evidence type="ECO:0000313" key="2">
    <source>
        <dbReference type="Proteomes" id="UP000765509"/>
    </source>
</evidence>
<name>A0A9Q3GLC7_9BASI</name>
<protein>
    <submittedName>
        <fullName evidence="1">Uncharacterized protein</fullName>
    </submittedName>
</protein>
<accession>A0A9Q3GLC7</accession>
<dbReference type="OrthoDB" id="5599163at2759"/>
<organism evidence="1 2">
    <name type="scientific">Austropuccinia psidii MF-1</name>
    <dbReference type="NCBI Taxonomy" id="1389203"/>
    <lineage>
        <taxon>Eukaryota</taxon>
        <taxon>Fungi</taxon>
        <taxon>Dikarya</taxon>
        <taxon>Basidiomycota</taxon>
        <taxon>Pucciniomycotina</taxon>
        <taxon>Pucciniomycetes</taxon>
        <taxon>Pucciniales</taxon>
        <taxon>Sphaerophragmiaceae</taxon>
        <taxon>Austropuccinia</taxon>
    </lineage>
</organism>
<dbReference type="Proteomes" id="UP000765509">
    <property type="component" value="Unassembled WGS sequence"/>
</dbReference>
<dbReference type="EMBL" id="AVOT02002691">
    <property type="protein sequence ID" value="MBW0471204.1"/>
    <property type="molecule type" value="Genomic_DNA"/>
</dbReference>
<sequence length="93" mass="10663">MDHQALADKYKSVLKKVRPVKEPIPKDLNLPFARSPFSRNSYEAPLSPNPPISQETFKVTHERLEAVYLGPPGWLSNEEINLLKNVIILRENQ</sequence>
<keyword evidence="2" id="KW-1185">Reference proteome</keyword>
<dbReference type="AlphaFoldDB" id="A0A9Q3GLC7"/>
<comment type="caution">
    <text evidence="1">The sequence shown here is derived from an EMBL/GenBank/DDBJ whole genome shotgun (WGS) entry which is preliminary data.</text>
</comment>
<gene>
    <name evidence="1" type="ORF">O181_010919</name>
</gene>